<keyword evidence="1" id="KW-0812">Transmembrane</keyword>
<dbReference type="InterPro" id="IPR029071">
    <property type="entry name" value="Ubiquitin-like_domsf"/>
</dbReference>
<dbReference type="AlphaFoldDB" id="A0A8B8NQX8"/>
<protein>
    <submittedName>
        <fullName evidence="4">Uncharacterized protein LOC115736862 isoform X1</fullName>
    </submittedName>
</protein>
<feature type="domain" description="Ubiquitin-like" evidence="2">
    <location>
        <begin position="67"/>
        <end position="119"/>
    </location>
</feature>
<proteinExistence type="predicted"/>
<dbReference type="InterPro" id="IPR000626">
    <property type="entry name" value="Ubiquitin-like_dom"/>
</dbReference>
<dbReference type="RefSeq" id="XP_030524574.2">
    <property type="nucleotide sequence ID" value="XM_030668714.2"/>
</dbReference>
<keyword evidence="1" id="KW-1133">Transmembrane helix</keyword>
<dbReference type="PANTHER" id="PTHR13527">
    <property type="entry name" value="SAYSVFN DOMAIN-CONTAINING PROTEIN 1"/>
    <property type="match status" value="1"/>
</dbReference>
<evidence type="ECO:0000313" key="4">
    <source>
        <dbReference type="RefSeq" id="XP_030524574.2"/>
    </source>
</evidence>
<keyword evidence="1" id="KW-0472">Membrane</keyword>
<dbReference type="Pfam" id="PF10260">
    <property type="entry name" value="SAYSvFN"/>
    <property type="match status" value="1"/>
</dbReference>
<dbReference type="GeneID" id="115736862"/>
<evidence type="ECO:0000256" key="1">
    <source>
        <dbReference type="SAM" id="Phobius"/>
    </source>
</evidence>
<dbReference type="KEGG" id="rarg:115736862"/>
<accession>A0A8B8NQX8</accession>
<dbReference type="PANTHER" id="PTHR13527:SF0">
    <property type="entry name" value="SAYSVFN DOMAIN-CONTAINING PROTEIN 1"/>
    <property type="match status" value="1"/>
</dbReference>
<evidence type="ECO:0000259" key="2">
    <source>
        <dbReference type="PROSITE" id="PS50053"/>
    </source>
</evidence>
<name>A0A8B8NQX8_9MYRT</name>
<organism evidence="3 4">
    <name type="scientific">Rhodamnia argentea</name>
    <dbReference type="NCBI Taxonomy" id="178133"/>
    <lineage>
        <taxon>Eukaryota</taxon>
        <taxon>Viridiplantae</taxon>
        <taxon>Streptophyta</taxon>
        <taxon>Embryophyta</taxon>
        <taxon>Tracheophyta</taxon>
        <taxon>Spermatophyta</taxon>
        <taxon>Magnoliopsida</taxon>
        <taxon>eudicotyledons</taxon>
        <taxon>Gunneridae</taxon>
        <taxon>Pentapetalae</taxon>
        <taxon>rosids</taxon>
        <taxon>malvids</taxon>
        <taxon>Myrtales</taxon>
        <taxon>Myrtaceae</taxon>
        <taxon>Myrtoideae</taxon>
        <taxon>Myrteae</taxon>
        <taxon>Australasian group</taxon>
        <taxon>Rhodamnia</taxon>
    </lineage>
</organism>
<keyword evidence="3" id="KW-1185">Reference proteome</keyword>
<dbReference type="PROSITE" id="PS50053">
    <property type="entry name" value="UBIQUITIN_2"/>
    <property type="match status" value="1"/>
</dbReference>
<dbReference type="InterPro" id="IPR039159">
    <property type="entry name" value="SAYSD1"/>
</dbReference>
<gene>
    <name evidence="4" type="primary">LOC115736862</name>
</gene>
<dbReference type="SUPFAM" id="SSF54236">
    <property type="entry name" value="Ubiquitin-like"/>
    <property type="match status" value="1"/>
</dbReference>
<dbReference type="Proteomes" id="UP000827889">
    <property type="component" value="Chromosome 9"/>
</dbReference>
<reference evidence="4" key="1">
    <citation type="submission" date="2025-08" db="UniProtKB">
        <authorList>
            <consortium name="RefSeq"/>
        </authorList>
    </citation>
    <scope>IDENTIFICATION</scope>
    <source>
        <tissue evidence="4">Leaf</tissue>
    </source>
</reference>
<feature type="transmembrane region" description="Helical" evidence="1">
    <location>
        <begin position="190"/>
        <end position="216"/>
    </location>
</feature>
<dbReference type="InterPro" id="IPR019387">
    <property type="entry name" value="SAYSvFN_dom"/>
</dbReference>
<feature type="transmembrane region" description="Helical" evidence="1">
    <location>
        <begin position="222"/>
        <end position="239"/>
    </location>
</feature>
<sequence length="277" mass="31290">MISTVLQNGSMAFPLELICTGETWKRVPQIGGNERTIRSSWDLRESRRIACFGDMGEEIDELKQEKVVIILRTIGPARPSRLPIPSPVKVHDLRKLIAEKSHLPIGDLRLILRGKVLDDIKDGDDMCVELIDGDSLIAAVKPKTPVKHSHDGVDTDDDEDDLKFHLPQSSSWWKRKMFNLLHDKLKLPDIVLMAIFSLSLKTWAFIILWFILAPVAYRLDLGPLYILATGFSIILLNLGQRQSGDLSAYSIFNEGFRELPGTLNADRLDRDIRTGQI</sequence>
<evidence type="ECO:0000313" key="3">
    <source>
        <dbReference type="Proteomes" id="UP000827889"/>
    </source>
</evidence>